<evidence type="ECO:0000259" key="1">
    <source>
        <dbReference type="Pfam" id="PF12146"/>
    </source>
</evidence>
<dbReference type="InterPro" id="IPR022742">
    <property type="entry name" value="Hydrolase_4"/>
</dbReference>
<dbReference type="EMBL" id="UOFI01000050">
    <property type="protein sequence ID" value="VAW63860.1"/>
    <property type="molecule type" value="Genomic_DNA"/>
</dbReference>
<dbReference type="Pfam" id="PF12146">
    <property type="entry name" value="Hydrolase_4"/>
    <property type="match status" value="1"/>
</dbReference>
<proteinExistence type="predicted"/>
<dbReference type="SUPFAM" id="SSF53474">
    <property type="entry name" value="alpha/beta-Hydrolases"/>
    <property type="match status" value="1"/>
</dbReference>
<gene>
    <name evidence="2" type="ORF">MNBD_GAMMA09-1128</name>
</gene>
<sequence length="300" mass="34376">MSHLFFLRILPFMMLCSTASNLLLAEEVTQQHNKLTLNADLQKIDDWKKHPLILITHGTLAHNKMELISTLQELFSEQNISTLAINLSLNINNRHGFYDCATPHTHKQSDAVDEIDIWVKWLKNQGVKKIILMGHSRGGNQTAWYATQNSDAAIKKIVLIAPATWNRESSINGYRKKYNKELVPLLNKAQNLINNGNKKMRLKHTDFLYCKDTAVTAESFASYYDNNKNKDSLYLIPKIKKPLLVIAGSEDKTVRNLDKLVPPLTQKYPFKFKLIDGADHFFRDLYADELVESVTDFISD</sequence>
<evidence type="ECO:0000313" key="2">
    <source>
        <dbReference type="EMBL" id="VAW63860.1"/>
    </source>
</evidence>
<feature type="domain" description="Serine aminopeptidase S33" evidence="1">
    <location>
        <begin position="53"/>
        <end position="258"/>
    </location>
</feature>
<dbReference type="AlphaFoldDB" id="A0A3B0XGZ2"/>
<dbReference type="PANTHER" id="PTHR42886">
    <property type="entry name" value="RE40534P-RELATED"/>
    <property type="match status" value="1"/>
</dbReference>
<reference evidence="2" key="1">
    <citation type="submission" date="2018-06" db="EMBL/GenBank/DDBJ databases">
        <authorList>
            <person name="Zhirakovskaya E."/>
        </authorList>
    </citation>
    <scope>NUCLEOTIDE SEQUENCE</scope>
</reference>
<dbReference type="Gene3D" id="3.40.50.1820">
    <property type="entry name" value="alpha/beta hydrolase"/>
    <property type="match status" value="1"/>
</dbReference>
<protein>
    <recommendedName>
        <fullName evidence="1">Serine aminopeptidase S33 domain-containing protein</fullName>
    </recommendedName>
</protein>
<name>A0A3B0XGZ2_9ZZZZ</name>
<dbReference type="PANTHER" id="PTHR42886:SF29">
    <property type="entry name" value="PUMMELIG, ISOFORM A"/>
    <property type="match status" value="1"/>
</dbReference>
<dbReference type="InterPro" id="IPR029058">
    <property type="entry name" value="AB_hydrolase_fold"/>
</dbReference>
<accession>A0A3B0XGZ2</accession>
<organism evidence="2">
    <name type="scientific">hydrothermal vent metagenome</name>
    <dbReference type="NCBI Taxonomy" id="652676"/>
    <lineage>
        <taxon>unclassified sequences</taxon>
        <taxon>metagenomes</taxon>
        <taxon>ecological metagenomes</taxon>
    </lineage>
</organism>